<dbReference type="InterPro" id="IPR051912">
    <property type="entry name" value="Alkylbase_DNA_Glycosylase/TA"/>
</dbReference>
<dbReference type="GO" id="GO:0006285">
    <property type="term" value="P:base-excision repair, AP site formation"/>
    <property type="evidence" value="ECO:0007669"/>
    <property type="project" value="UniProtKB-ARBA"/>
</dbReference>
<name>B0D0G2_LACBS</name>
<dbReference type="GO" id="GO:0008725">
    <property type="term" value="F:DNA-3-methyladenine glycosylase activity"/>
    <property type="evidence" value="ECO:0007669"/>
    <property type="project" value="TreeGrafter"/>
</dbReference>
<dbReference type="GO" id="GO:0005634">
    <property type="term" value="C:nucleus"/>
    <property type="evidence" value="ECO:0007669"/>
    <property type="project" value="TreeGrafter"/>
</dbReference>
<evidence type="ECO:0000256" key="2">
    <source>
        <dbReference type="ARBA" id="ARBA00022763"/>
    </source>
</evidence>
<dbReference type="GO" id="GO:0006307">
    <property type="term" value="P:DNA alkylation repair"/>
    <property type="evidence" value="ECO:0007669"/>
    <property type="project" value="TreeGrafter"/>
</dbReference>
<dbReference type="KEGG" id="lbc:LACBIDRAFT_313635"/>
<proteinExistence type="inferred from homology"/>
<feature type="domain" description="HhH-GPD" evidence="5">
    <location>
        <begin position="128"/>
        <end position="297"/>
    </location>
</feature>
<dbReference type="SUPFAM" id="SSF48150">
    <property type="entry name" value="DNA-glycosylase"/>
    <property type="match status" value="1"/>
</dbReference>
<feature type="compositionally biased region" description="Polar residues" evidence="4">
    <location>
        <begin position="54"/>
        <end position="65"/>
    </location>
</feature>
<evidence type="ECO:0000313" key="7">
    <source>
        <dbReference type="Proteomes" id="UP000001194"/>
    </source>
</evidence>
<dbReference type="InParanoid" id="B0D0G2"/>
<dbReference type="AlphaFoldDB" id="B0D0G2"/>
<dbReference type="InterPro" id="IPR003265">
    <property type="entry name" value="HhH-GPD_domain"/>
</dbReference>
<dbReference type="Proteomes" id="UP000001194">
    <property type="component" value="Unassembled WGS sequence"/>
</dbReference>
<gene>
    <name evidence="6" type="ORF">LACBIDRAFT_313635</name>
</gene>
<dbReference type="RefSeq" id="XP_001877349.1">
    <property type="nucleotide sequence ID" value="XM_001877314.1"/>
</dbReference>
<evidence type="ECO:0000259" key="5">
    <source>
        <dbReference type="SMART" id="SM00478"/>
    </source>
</evidence>
<dbReference type="GO" id="GO:0043916">
    <property type="term" value="F:DNA-7-methylguanine glycosylase activity"/>
    <property type="evidence" value="ECO:0007669"/>
    <property type="project" value="TreeGrafter"/>
</dbReference>
<dbReference type="CDD" id="cd00056">
    <property type="entry name" value="ENDO3c"/>
    <property type="match status" value="1"/>
</dbReference>
<dbReference type="FunFam" id="1.10.340.30:FF:000004">
    <property type="entry name" value="DNA-3-methyladenine glycosylase II"/>
    <property type="match status" value="1"/>
</dbReference>
<dbReference type="HOGENOM" id="CLU_033011_1_0_1"/>
<evidence type="ECO:0000313" key="6">
    <source>
        <dbReference type="EMBL" id="EDR11452.1"/>
    </source>
</evidence>
<keyword evidence="3" id="KW-0234">DNA repair</keyword>
<dbReference type="GO" id="GO:0032131">
    <property type="term" value="F:alkylated DNA binding"/>
    <property type="evidence" value="ECO:0007669"/>
    <property type="project" value="TreeGrafter"/>
</dbReference>
<dbReference type="SMART" id="SM00478">
    <property type="entry name" value="ENDO3c"/>
    <property type="match status" value="1"/>
</dbReference>
<dbReference type="OrthoDB" id="415889at2759"/>
<evidence type="ECO:0000256" key="4">
    <source>
        <dbReference type="SAM" id="MobiDB-lite"/>
    </source>
</evidence>
<dbReference type="GO" id="GO:0032993">
    <property type="term" value="C:protein-DNA complex"/>
    <property type="evidence" value="ECO:0007669"/>
    <property type="project" value="TreeGrafter"/>
</dbReference>
<dbReference type="PANTHER" id="PTHR43003">
    <property type="entry name" value="DNA-3-METHYLADENINE GLYCOSYLASE"/>
    <property type="match status" value="1"/>
</dbReference>
<feature type="region of interest" description="Disordered" evidence="4">
    <location>
        <begin position="1"/>
        <end position="65"/>
    </location>
</feature>
<dbReference type="Pfam" id="PF00730">
    <property type="entry name" value="HhH-GPD"/>
    <property type="match status" value="1"/>
</dbReference>
<dbReference type="Gene3D" id="1.10.1670.40">
    <property type="match status" value="2"/>
</dbReference>
<protein>
    <submittedName>
        <fullName evidence="6">Predicted protein</fullName>
    </submittedName>
</protein>
<sequence>MPVVTRSLVRSLGKATTSPQAPPSPKKRKANSTAILDSNKRARRNGNGSKKETPSTNNTDAGPSSASITLNSLVPAVLSFDFELAKNHLVSVDRRFQDLFLKMQCKPFEHLEQLDPFRYDNLNFPKCRGQQISWLAARSITHRFIRLYHPSIPEKPDHQMMKSYLHLFPTPQDIVDTDIATLRTAGLSARKAEYVKDLASRFVDGRLSTEKLLNADDDDLYSILIEVRGIGRWTVDMFAIFSLRRPDILPVGDLGVQRGLVRWFLSLHLPTHLFALSPEKVSGQGKSIEATLNLSASESDDALPEVVDAAYKSRAVEDVATGDGTPISEDEDVDLPAVPPPFTPSIHKTLNRSTSTERLPLPEGLTVATLKSRLEGKKKIRGAFLTPQEMAALTERWKPYRSLGVYYMWSLAAAE</sequence>
<dbReference type="Gene3D" id="1.10.340.30">
    <property type="entry name" value="Hypothetical protein, domain 2"/>
    <property type="match status" value="1"/>
</dbReference>
<comment type="similarity">
    <text evidence="1">Belongs to the alkylbase DNA glycosidase AlkA family.</text>
</comment>
<dbReference type="InterPro" id="IPR011257">
    <property type="entry name" value="DNA_glycosylase"/>
</dbReference>
<keyword evidence="7" id="KW-1185">Reference proteome</keyword>
<dbReference type="GeneID" id="6072983"/>
<dbReference type="EMBL" id="DS547095">
    <property type="protein sequence ID" value="EDR11452.1"/>
    <property type="molecule type" value="Genomic_DNA"/>
</dbReference>
<dbReference type="STRING" id="486041.B0D0G2"/>
<evidence type="ECO:0000256" key="3">
    <source>
        <dbReference type="ARBA" id="ARBA00023204"/>
    </source>
</evidence>
<accession>B0D0G2</accession>
<keyword evidence="2" id="KW-0227">DNA damage</keyword>
<dbReference type="PANTHER" id="PTHR43003:SF5">
    <property type="entry name" value="DNA-3-METHYLADENINE GLYCOSYLASE"/>
    <property type="match status" value="1"/>
</dbReference>
<evidence type="ECO:0000256" key="1">
    <source>
        <dbReference type="ARBA" id="ARBA00010817"/>
    </source>
</evidence>
<organism evidence="7">
    <name type="scientific">Laccaria bicolor (strain S238N-H82 / ATCC MYA-4686)</name>
    <name type="common">Bicoloured deceiver</name>
    <name type="synonym">Laccaria laccata var. bicolor</name>
    <dbReference type="NCBI Taxonomy" id="486041"/>
    <lineage>
        <taxon>Eukaryota</taxon>
        <taxon>Fungi</taxon>
        <taxon>Dikarya</taxon>
        <taxon>Basidiomycota</taxon>
        <taxon>Agaricomycotina</taxon>
        <taxon>Agaricomycetes</taxon>
        <taxon>Agaricomycetidae</taxon>
        <taxon>Agaricales</taxon>
        <taxon>Agaricineae</taxon>
        <taxon>Hydnangiaceae</taxon>
        <taxon>Laccaria</taxon>
    </lineage>
</organism>
<reference evidence="6 7" key="1">
    <citation type="journal article" date="2008" name="Nature">
        <title>The genome of Laccaria bicolor provides insights into mycorrhizal symbiosis.</title>
        <authorList>
            <person name="Martin F."/>
            <person name="Aerts A."/>
            <person name="Ahren D."/>
            <person name="Brun A."/>
            <person name="Danchin E.G.J."/>
            <person name="Duchaussoy F."/>
            <person name="Gibon J."/>
            <person name="Kohler A."/>
            <person name="Lindquist E."/>
            <person name="Pereda V."/>
            <person name="Salamov A."/>
            <person name="Shapiro H.J."/>
            <person name="Wuyts J."/>
            <person name="Blaudez D."/>
            <person name="Buee M."/>
            <person name="Brokstein P."/>
            <person name="Canbaeck B."/>
            <person name="Cohen D."/>
            <person name="Courty P.E."/>
            <person name="Coutinho P.M."/>
            <person name="Delaruelle C."/>
            <person name="Detter J.C."/>
            <person name="Deveau A."/>
            <person name="DiFazio S."/>
            <person name="Duplessis S."/>
            <person name="Fraissinet-Tachet L."/>
            <person name="Lucic E."/>
            <person name="Frey-Klett P."/>
            <person name="Fourrey C."/>
            <person name="Feussner I."/>
            <person name="Gay G."/>
            <person name="Grimwood J."/>
            <person name="Hoegger P.J."/>
            <person name="Jain P."/>
            <person name="Kilaru S."/>
            <person name="Labbe J."/>
            <person name="Lin Y.C."/>
            <person name="Legue V."/>
            <person name="Le Tacon F."/>
            <person name="Marmeisse R."/>
            <person name="Melayah D."/>
            <person name="Montanini B."/>
            <person name="Muratet M."/>
            <person name="Nehls U."/>
            <person name="Niculita-Hirzel H."/>
            <person name="Oudot-Le Secq M.P."/>
            <person name="Peter M."/>
            <person name="Quesneville H."/>
            <person name="Rajashekar B."/>
            <person name="Reich M."/>
            <person name="Rouhier N."/>
            <person name="Schmutz J."/>
            <person name="Yin T."/>
            <person name="Chalot M."/>
            <person name="Henrissat B."/>
            <person name="Kuees U."/>
            <person name="Lucas S."/>
            <person name="Van de Peer Y."/>
            <person name="Podila G.K."/>
            <person name="Polle A."/>
            <person name="Pukkila P.J."/>
            <person name="Richardson P.M."/>
            <person name="Rouze P."/>
            <person name="Sanders I.R."/>
            <person name="Stajich J.E."/>
            <person name="Tunlid A."/>
            <person name="Tuskan G."/>
            <person name="Grigoriev I.V."/>
        </authorList>
    </citation>
    <scope>NUCLEOTIDE SEQUENCE [LARGE SCALE GENOMIC DNA]</scope>
    <source>
        <strain evidence="7">S238N-H82 / ATCC MYA-4686</strain>
    </source>
</reference>